<accession>A0A414P800</accession>
<dbReference type="AlphaFoldDB" id="A0A414P800"/>
<comment type="caution">
    <text evidence="1">The sequence shown here is derived from an EMBL/GenBank/DDBJ whole genome shotgun (WGS) entry which is preliminary data.</text>
</comment>
<proteinExistence type="predicted"/>
<name>A0A414P800_9FIRM</name>
<evidence type="ECO:0000313" key="1">
    <source>
        <dbReference type="EMBL" id="RHF62361.1"/>
    </source>
</evidence>
<dbReference type="Proteomes" id="UP000284902">
    <property type="component" value="Unassembled WGS sequence"/>
</dbReference>
<dbReference type="EMBL" id="QRHG01000006">
    <property type="protein sequence ID" value="RHF62361.1"/>
    <property type="molecule type" value="Genomic_DNA"/>
</dbReference>
<protein>
    <submittedName>
        <fullName evidence="1">Uncharacterized protein</fullName>
    </submittedName>
</protein>
<evidence type="ECO:0000313" key="2">
    <source>
        <dbReference type="Proteomes" id="UP000284902"/>
    </source>
</evidence>
<gene>
    <name evidence="1" type="ORF">DW672_03725</name>
</gene>
<dbReference type="RefSeq" id="WP_118212611.1">
    <property type="nucleotide sequence ID" value="NZ_JAQEAN010000008.1"/>
</dbReference>
<organism evidence="1 2">
    <name type="scientific">[Ruminococcus] lactaris</name>
    <dbReference type="NCBI Taxonomy" id="46228"/>
    <lineage>
        <taxon>Bacteria</taxon>
        <taxon>Bacillati</taxon>
        <taxon>Bacillota</taxon>
        <taxon>Clostridia</taxon>
        <taxon>Lachnospirales</taxon>
        <taxon>Lachnospiraceae</taxon>
        <taxon>Mediterraneibacter</taxon>
    </lineage>
</organism>
<reference evidence="1 2" key="1">
    <citation type="submission" date="2018-08" db="EMBL/GenBank/DDBJ databases">
        <title>A genome reference for cultivated species of the human gut microbiota.</title>
        <authorList>
            <person name="Zou Y."/>
            <person name="Xue W."/>
            <person name="Luo G."/>
        </authorList>
    </citation>
    <scope>NUCLEOTIDE SEQUENCE [LARGE SCALE GENOMIC DNA]</scope>
    <source>
        <strain evidence="1 2">AM25-1LB</strain>
    </source>
</reference>
<sequence>MEKIYVYMVCTDYHVEEYGGFLDSHFFFGRKGLVQIYLLSDIFVYCSSFEGEVYEDADHALLWLSKPDREKAIDIFSTYYRKKQKQYEKILQELR</sequence>